<feature type="region of interest" description="Disordered" evidence="1">
    <location>
        <begin position="109"/>
        <end position="130"/>
    </location>
</feature>
<proteinExistence type="predicted"/>
<dbReference type="EnsemblPlants" id="PGSC0003DMT400086050">
    <property type="protein sequence ID" value="PGSC0003DMT400086050"/>
    <property type="gene ID" value="PGSC0003DMG400035621"/>
</dbReference>
<dbReference type="Gramene" id="PGSC0003DMT400086050">
    <property type="protein sequence ID" value="PGSC0003DMT400086050"/>
    <property type="gene ID" value="PGSC0003DMG400035621"/>
</dbReference>
<dbReference type="PaxDb" id="4113-PGSC0003DMT400086050"/>
<evidence type="ECO:0000313" key="3">
    <source>
        <dbReference type="Proteomes" id="UP000011115"/>
    </source>
</evidence>
<feature type="region of interest" description="Disordered" evidence="1">
    <location>
        <begin position="148"/>
        <end position="302"/>
    </location>
</feature>
<keyword evidence="3" id="KW-1185">Reference proteome</keyword>
<dbReference type="InParanoid" id="M1DAW0"/>
<feature type="compositionally biased region" description="Acidic residues" evidence="1">
    <location>
        <begin position="160"/>
        <end position="169"/>
    </location>
</feature>
<organism evidence="2 3">
    <name type="scientific">Solanum tuberosum</name>
    <name type="common">Potato</name>
    <dbReference type="NCBI Taxonomy" id="4113"/>
    <lineage>
        <taxon>Eukaryota</taxon>
        <taxon>Viridiplantae</taxon>
        <taxon>Streptophyta</taxon>
        <taxon>Embryophyta</taxon>
        <taxon>Tracheophyta</taxon>
        <taxon>Spermatophyta</taxon>
        <taxon>Magnoliopsida</taxon>
        <taxon>eudicotyledons</taxon>
        <taxon>Gunneridae</taxon>
        <taxon>Pentapetalae</taxon>
        <taxon>asterids</taxon>
        <taxon>lamiids</taxon>
        <taxon>Solanales</taxon>
        <taxon>Solanaceae</taxon>
        <taxon>Solanoideae</taxon>
        <taxon>Solaneae</taxon>
        <taxon>Solanum</taxon>
    </lineage>
</organism>
<accession>M1DAW0</accession>
<feature type="compositionally biased region" description="Basic and acidic residues" evidence="1">
    <location>
        <begin position="30"/>
        <end position="44"/>
    </location>
</feature>
<sequence>MKKDDHTITKISTWTTSSSMLAEKNNNQNEQDHDLQPDHGKHGIGDPNNDTYSFGLLFLKLFNGKSLEQNKEQTLVLWAEFLMKKDDHTIKEFPTLTIYSYMLAEENNNQDKQGHDLQPDHGKHGIGNPNDDTYYFGQLFLKLFNGKKDYDNEKDRGDDNQDDYNEEGIGDGHHDDDKEKDTEDTGDCDQDDGNKEDTGDGHHDEDTEEGTSDSDQDDEEDYQAENESDQKPEQKEKDREKKEDEAKESERGSSVAEKIKKTLALLEQSGPKNSTTRDSYDSMNESPPRASRNVSPLKINLRDNPCYSPTSPMIMQTMVDPASSSEEQLVNLTKLVEGLTKHVQHQESRIDKLMDLMEGLLDGEASHAPEKYVEVQEIGDPAKKAPLVNDMQAREGLGYNQPPPVSISIRRARNNHITFKDDVTAPNRKPSVFDRLGESTARTFVFERLGPLKKKNNKHQRSCLKVTTLASSMIQKDFKSLIPSKMMRRVELVVSFKEELKAKAHTVA</sequence>
<feature type="compositionally biased region" description="Basic and acidic residues" evidence="1">
    <location>
        <begin position="228"/>
        <end position="251"/>
    </location>
</feature>
<feature type="compositionally biased region" description="Acidic residues" evidence="1">
    <location>
        <begin position="206"/>
        <end position="227"/>
    </location>
</feature>
<reference evidence="2" key="2">
    <citation type="submission" date="2015-06" db="UniProtKB">
        <authorList>
            <consortium name="EnsemblPlants"/>
        </authorList>
    </citation>
    <scope>IDENTIFICATION</scope>
    <source>
        <strain evidence="2">DM1-3 516 R44</strain>
    </source>
</reference>
<dbReference type="Proteomes" id="UP000011115">
    <property type="component" value="Unassembled WGS sequence"/>
</dbReference>
<feature type="compositionally biased region" description="Basic and acidic residues" evidence="1">
    <location>
        <begin position="170"/>
        <end position="183"/>
    </location>
</feature>
<feature type="region of interest" description="Disordered" evidence="1">
    <location>
        <begin position="18"/>
        <end position="45"/>
    </location>
</feature>
<dbReference type="AlphaFoldDB" id="M1DAW0"/>
<feature type="compositionally biased region" description="Basic and acidic residues" evidence="1">
    <location>
        <begin position="148"/>
        <end position="159"/>
    </location>
</feature>
<evidence type="ECO:0000256" key="1">
    <source>
        <dbReference type="SAM" id="MobiDB-lite"/>
    </source>
</evidence>
<evidence type="ECO:0000313" key="2">
    <source>
        <dbReference type="EnsemblPlants" id="PGSC0003DMT400086050"/>
    </source>
</evidence>
<feature type="compositionally biased region" description="Basic and acidic residues" evidence="1">
    <location>
        <begin position="192"/>
        <end position="205"/>
    </location>
</feature>
<name>M1DAW0_SOLTU</name>
<reference evidence="3" key="1">
    <citation type="journal article" date="2011" name="Nature">
        <title>Genome sequence and analysis of the tuber crop potato.</title>
        <authorList>
            <consortium name="The Potato Genome Sequencing Consortium"/>
        </authorList>
    </citation>
    <scope>NUCLEOTIDE SEQUENCE [LARGE SCALE GENOMIC DNA]</scope>
    <source>
        <strain evidence="3">cv. DM1-3 516 R44</strain>
    </source>
</reference>
<dbReference type="HOGENOM" id="CLU_536837_0_0_1"/>
<feature type="compositionally biased region" description="Basic and acidic residues" evidence="1">
    <location>
        <begin position="112"/>
        <end position="123"/>
    </location>
</feature>
<feature type="compositionally biased region" description="Polar residues" evidence="1">
    <location>
        <begin position="270"/>
        <end position="285"/>
    </location>
</feature>
<protein>
    <submittedName>
        <fullName evidence="2">Diacylglycerol kinase eta</fullName>
    </submittedName>
</protein>